<gene>
    <name evidence="2" type="ORF">RFI_00751</name>
</gene>
<sequence>MMKYVSVWSDDNNSGDKNENENQNETNKSKKLNELNKSNNYNEWVPFTDNHNHPIILGRDRDDYRGMRAVIGGFNNHLLFITYPDNNISVFDLNTFQFIKHDQLPTDYIGYHCFVSKSENGQGQGMMKTNQKNKQNYQMLLFCMETGLSIEYDEDNNTFQFYQLLVCDDIALLICYAYVRINDIILFFRWVKLP</sequence>
<evidence type="ECO:0000256" key="1">
    <source>
        <dbReference type="SAM" id="MobiDB-lite"/>
    </source>
</evidence>
<protein>
    <submittedName>
        <fullName evidence="2">Uncharacterized protein</fullName>
    </submittedName>
</protein>
<evidence type="ECO:0000313" key="2">
    <source>
        <dbReference type="EMBL" id="ETO36311.1"/>
    </source>
</evidence>
<proteinExistence type="predicted"/>
<feature type="region of interest" description="Disordered" evidence="1">
    <location>
        <begin position="1"/>
        <end position="33"/>
    </location>
</feature>
<evidence type="ECO:0000313" key="3">
    <source>
        <dbReference type="Proteomes" id="UP000023152"/>
    </source>
</evidence>
<accession>X6PDN3</accession>
<dbReference type="Proteomes" id="UP000023152">
    <property type="component" value="Unassembled WGS sequence"/>
</dbReference>
<name>X6PDN3_RETFI</name>
<dbReference type="AlphaFoldDB" id="X6PDN3"/>
<comment type="caution">
    <text evidence="2">The sequence shown here is derived from an EMBL/GenBank/DDBJ whole genome shotgun (WGS) entry which is preliminary data.</text>
</comment>
<keyword evidence="3" id="KW-1185">Reference proteome</keyword>
<dbReference type="EMBL" id="ASPP01000800">
    <property type="protein sequence ID" value="ETO36311.1"/>
    <property type="molecule type" value="Genomic_DNA"/>
</dbReference>
<reference evidence="2 3" key="1">
    <citation type="journal article" date="2013" name="Curr. Biol.">
        <title>The Genome of the Foraminiferan Reticulomyxa filosa.</title>
        <authorList>
            <person name="Glockner G."/>
            <person name="Hulsmann N."/>
            <person name="Schleicher M."/>
            <person name="Noegel A.A."/>
            <person name="Eichinger L."/>
            <person name="Gallinger C."/>
            <person name="Pawlowski J."/>
            <person name="Sierra R."/>
            <person name="Euteneuer U."/>
            <person name="Pillet L."/>
            <person name="Moustafa A."/>
            <person name="Platzer M."/>
            <person name="Groth M."/>
            <person name="Szafranski K."/>
            <person name="Schliwa M."/>
        </authorList>
    </citation>
    <scope>NUCLEOTIDE SEQUENCE [LARGE SCALE GENOMIC DNA]</scope>
</reference>
<organism evidence="2 3">
    <name type="scientific">Reticulomyxa filosa</name>
    <dbReference type="NCBI Taxonomy" id="46433"/>
    <lineage>
        <taxon>Eukaryota</taxon>
        <taxon>Sar</taxon>
        <taxon>Rhizaria</taxon>
        <taxon>Retaria</taxon>
        <taxon>Foraminifera</taxon>
        <taxon>Monothalamids</taxon>
        <taxon>Reticulomyxidae</taxon>
        <taxon>Reticulomyxa</taxon>
    </lineage>
</organism>